<evidence type="ECO:0000313" key="4">
    <source>
        <dbReference type="EMBL" id="KAG8223474.1"/>
    </source>
</evidence>
<dbReference type="Gene3D" id="3.80.10.10">
    <property type="entry name" value="Ribonuclease Inhibitor"/>
    <property type="match status" value="1"/>
</dbReference>
<dbReference type="OrthoDB" id="676979at2759"/>
<protein>
    <submittedName>
        <fullName evidence="4">Uncharacterized protein</fullName>
    </submittedName>
</protein>
<evidence type="ECO:0000256" key="1">
    <source>
        <dbReference type="ARBA" id="ARBA00022614"/>
    </source>
</evidence>
<dbReference type="PANTHER" id="PTHR24369:SF210">
    <property type="entry name" value="CHAOPTIN-RELATED"/>
    <property type="match status" value="1"/>
</dbReference>
<dbReference type="Proteomes" id="UP000792457">
    <property type="component" value="Unassembled WGS sequence"/>
</dbReference>
<dbReference type="InterPro" id="IPR003591">
    <property type="entry name" value="Leu-rich_rpt_typical-subtyp"/>
</dbReference>
<accession>A0A8K0NXK1</accession>
<keyword evidence="3" id="KW-0677">Repeat</keyword>
<sequence length="147" mass="16781">MLRSNAETDHASTRLWFAMEDLTAPGLGQTKTGVVTFSCSATEHRCECRDIAINCTGLGLKSLPMDIEEQMTKYYMANNYLNYTLDEETFSKLHRLSYLDLSNNSLTHIPPLAFKNLWRLLMLSLKDNHIKNLLNSTFYGLPSLRTL</sequence>
<comment type="caution">
    <text evidence="4">The sequence shown here is derived from an EMBL/GenBank/DDBJ whole genome shotgun (WGS) entry which is preliminary data.</text>
</comment>
<keyword evidence="5" id="KW-1185">Reference proteome</keyword>
<dbReference type="PROSITE" id="PS51450">
    <property type="entry name" value="LRR"/>
    <property type="match status" value="1"/>
</dbReference>
<evidence type="ECO:0000313" key="5">
    <source>
        <dbReference type="Proteomes" id="UP000792457"/>
    </source>
</evidence>
<dbReference type="SUPFAM" id="SSF52058">
    <property type="entry name" value="L domain-like"/>
    <property type="match status" value="1"/>
</dbReference>
<reference evidence="4" key="2">
    <citation type="submission" date="2017-10" db="EMBL/GenBank/DDBJ databases">
        <title>Ladona fulva Genome sequencing and assembly.</title>
        <authorList>
            <person name="Murali S."/>
            <person name="Richards S."/>
            <person name="Bandaranaike D."/>
            <person name="Bellair M."/>
            <person name="Blankenburg K."/>
            <person name="Chao H."/>
            <person name="Dinh H."/>
            <person name="Doddapaneni H."/>
            <person name="Dugan-Rocha S."/>
            <person name="Elkadiri S."/>
            <person name="Gnanaolivu R."/>
            <person name="Hernandez B."/>
            <person name="Skinner E."/>
            <person name="Javaid M."/>
            <person name="Lee S."/>
            <person name="Li M."/>
            <person name="Ming W."/>
            <person name="Munidasa M."/>
            <person name="Muniz J."/>
            <person name="Nguyen L."/>
            <person name="Hughes D."/>
            <person name="Osuji N."/>
            <person name="Pu L.-L."/>
            <person name="Puazo M."/>
            <person name="Qu C."/>
            <person name="Quiroz J."/>
            <person name="Raj R."/>
            <person name="Weissenberger G."/>
            <person name="Xin Y."/>
            <person name="Zou X."/>
            <person name="Han Y."/>
            <person name="Worley K."/>
            <person name="Muzny D."/>
            <person name="Gibbs R."/>
        </authorList>
    </citation>
    <scope>NUCLEOTIDE SEQUENCE</scope>
    <source>
        <strain evidence="4">Sampled in the wild</strain>
    </source>
</reference>
<dbReference type="EMBL" id="KZ308161">
    <property type="protein sequence ID" value="KAG8223474.1"/>
    <property type="molecule type" value="Genomic_DNA"/>
</dbReference>
<dbReference type="InterPro" id="IPR050541">
    <property type="entry name" value="LRR_TM_domain-containing"/>
</dbReference>
<keyword evidence="1" id="KW-0433">Leucine-rich repeat</keyword>
<reference evidence="4" key="1">
    <citation type="submission" date="2013-04" db="EMBL/GenBank/DDBJ databases">
        <authorList>
            <person name="Qu J."/>
            <person name="Murali S.C."/>
            <person name="Bandaranaike D."/>
            <person name="Bellair M."/>
            <person name="Blankenburg K."/>
            <person name="Chao H."/>
            <person name="Dinh H."/>
            <person name="Doddapaneni H."/>
            <person name="Downs B."/>
            <person name="Dugan-Rocha S."/>
            <person name="Elkadiri S."/>
            <person name="Gnanaolivu R.D."/>
            <person name="Hernandez B."/>
            <person name="Javaid M."/>
            <person name="Jayaseelan J.C."/>
            <person name="Lee S."/>
            <person name="Li M."/>
            <person name="Ming W."/>
            <person name="Munidasa M."/>
            <person name="Muniz J."/>
            <person name="Nguyen L."/>
            <person name="Ongeri F."/>
            <person name="Osuji N."/>
            <person name="Pu L.-L."/>
            <person name="Puazo M."/>
            <person name="Qu C."/>
            <person name="Quiroz J."/>
            <person name="Raj R."/>
            <person name="Weissenberger G."/>
            <person name="Xin Y."/>
            <person name="Zou X."/>
            <person name="Han Y."/>
            <person name="Richards S."/>
            <person name="Worley K."/>
            <person name="Muzny D."/>
            <person name="Gibbs R."/>
        </authorList>
    </citation>
    <scope>NUCLEOTIDE SEQUENCE</scope>
    <source>
        <strain evidence="4">Sampled in the wild</strain>
    </source>
</reference>
<dbReference type="InterPro" id="IPR001611">
    <property type="entry name" value="Leu-rich_rpt"/>
</dbReference>
<dbReference type="Pfam" id="PF13855">
    <property type="entry name" value="LRR_8"/>
    <property type="match status" value="1"/>
</dbReference>
<keyword evidence="2" id="KW-0732">Signal</keyword>
<dbReference type="AlphaFoldDB" id="A0A8K0NXK1"/>
<dbReference type="PANTHER" id="PTHR24369">
    <property type="entry name" value="ANTIGEN BSP, PUTATIVE-RELATED"/>
    <property type="match status" value="1"/>
</dbReference>
<dbReference type="InterPro" id="IPR032675">
    <property type="entry name" value="LRR_dom_sf"/>
</dbReference>
<evidence type="ECO:0000256" key="3">
    <source>
        <dbReference type="ARBA" id="ARBA00022737"/>
    </source>
</evidence>
<evidence type="ECO:0000256" key="2">
    <source>
        <dbReference type="ARBA" id="ARBA00022729"/>
    </source>
</evidence>
<dbReference type="SMART" id="SM00369">
    <property type="entry name" value="LRR_TYP"/>
    <property type="match status" value="2"/>
</dbReference>
<organism evidence="4 5">
    <name type="scientific">Ladona fulva</name>
    <name type="common">Scarce chaser dragonfly</name>
    <name type="synonym">Libellula fulva</name>
    <dbReference type="NCBI Taxonomy" id="123851"/>
    <lineage>
        <taxon>Eukaryota</taxon>
        <taxon>Metazoa</taxon>
        <taxon>Ecdysozoa</taxon>
        <taxon>Arthropoda</taxon>
        <taxon>Hexapoda</taxon>
        <taxon>Insecta</taxon>
        <taxon>Pterygota</taxon>
        <taxon>Palaeoptera</taxon>
        <taxon>Odonata</taxon>
        <taxon>Epiprocta</taxon>
        <taxon>Anisoptera</taxon>
        <taxon>Libelluloidea</taxon>
        <taxon>Libellulidae</taxon>
        <taxon>Ladona</taxon>
    </lineage>
</organism>
<dbReference type="GO" id="GO:0005886">
    <property type="term" value="C:plasma membrane"/>
    <property type="evidence" value="ECO:0007669"/>
    <property type="project" value="TreeGrafter"/>
</dbReference>
<name>A0A8K0NXK1_LADFU</name>
<gene>
    <name evidence="4" type="ORF">J437_LFUL001968</name>
</gene>
<proteinExistence type="predicted"/>